<keyword evidence="2" id="KW-0539">Nucleus</keyword>
<evidence type="ECO:0000256" key="3">
    <source>
        <dbReference type="SAM" id="MobiDB-lite"/>
    </source>
</evidence>
<dbReference type="RefSeq" id="XP_002954892.1">
    <property type="nucleotide sequence ID" value="XM_002954846.1"/>
</dbReference>
<dbReference type="STRING" id="3068.D8U875"/>
<organism evidence="6">
    <name type="scientific">Volvox carteri f. nagariensis</name>
    <dbReference type="NCBI Taxonomy" id="3068"/>
    <lineage>
        <taxon>Eukaryota</taxon>
        <taxon>Viridiplantae</taxon>
        <taxon>Chlorophyta</taxon>
        <taxon>core chlorophytes</taxon>
        <taxon>Chlorophyceae</taxon>
        <taxon>CS clade</taxon>
        <taxon>Chlamydomonadales</taxon>
        <taxon>Volvocaceae</taxon>
        <taxon>Volvox</taxon>
    </lineage>
</organism>
<dbReference type="AlphaFoldDB" id="D8U875"/>
<dbReference type="KEGG" id="vcn:VOLCADRAFT_95721"/>
<reference evidence="5 6" key="1">
    <citation type="journal article" date="2010" name="Science">
        <title>Genomic analysis of organismal complexity in the multicellular green alga Volvox carteri.</title>
        <authorList>
            <person name="Prochnik S.E."/>
            <person name="Umen J."/>
            <person name="Nedelcu A.M."/>
            <person name="Hallmann A."/>
            <person name="Miller S.M."/>
            <person name="Nishii I."/>
            <person name="Ferris P."/>
            <person name="Kuo A."/>
            <person name="Mitros T."/>
            <person name="Fritz-Laylin L.K."/>
            <person name="Hellsten U."/>
            <person name="Chapman J."/>
            <person name="Simakov O."/>
            <person name="Rensing S.A."/>
            <person name="Terry A."/>
            <person name="Pangilinan J."/>
            <person name="Kapitonov V."/>
            <person name="Jurka J."/>
            <person name="Salamov A."/>
            <person name="Shapiro H."/>
            <person name="Schmutz J."/>
            <person name="Grimwood J."/>
            <person name="Lindquist E."/>
            <person name="Lucas S."/>
            <person name="Grigoriev I.V."/>
            <person name="Schmitt R."/>
            <person name="Kirk D."/>
            <person name="Rokhsar D.S."/>
        </authorList>
    </citation>
    <scope>NUCLEOTIDE SEQUENCE [LARGE SCALE GENOMIC DNA]</scope>
    <source>
        <strain evidence="6">f. Nagariensis / Eve</strain>
    </source>
</reference>
<name>D8U875_VOLCA</name>
<evidence type="ECO:0000313" key="6">
    <source>
        <dbReference type="Proteomes" id="UP000001058"/>
    </source>
</evidence>
<dbReference type="PANTHER" id="PTHR15835">
    <property type="entry name" value="NUCLEAR-INTERACTING PARTNER OF ALK"/>
    <property type="match status" value="1"/>
</dbReference>
<evidence type="ECO:0000259" key="4">
    <source>
        <dbReference type="Pfam" id="PF07967"/>
    </source>
</evidence>
<dbReference type="InParanoid" id="D8U875"/>
<gene>
    <name evidence="5" type="ORF">VOLCADRAFT_95721</name>
</gene>
<proteinExistence type="predicted"/>
<dbReference type="InterPro" id="IPR012935">
    <property type="entry name" value="NuBaID_N"/>
</dbReference>
<dbReference type="eggNOG" id="KOG4765">
    <property type="taxonomic scope" value="Eukaryota"/>
</dbReference>
<evidence type="ECO:0000256" key="1">
    <source>
        <dbReference type="ARBA" id="ARBA00004123"/>
    </source>
</evidence>
<dbReference type="EMBL" id="GL378367">
    <property type="protein sequence ID" value="EFJ44091.1"/>
    <property type="molecule type" value="Genomic_DNA"/>
</dbReference>
<protein>
    <recommendedName>
        <fullName evidence="4">C3HC-type domain-containing protein</fullName>
    </recommendedName>
</protein>
<accession>D8U875</accession>
<comment type="subcellular location">
    <subcellularLocation>
        <location evidence="1">Nucleus</location>
    </subcellularLocation>
</comment>
<evidence type="ECO:0000256" key="2">
    <source>
        <dbReference type="ARBA" id="ARBA00023242"/>
    </source>
</evidence>
<keyword evidence="6" id="KW-1185">Reference proteome</keyword>
<feature type="compositionally biased region" description="Low complexity" evidence="3">
    <location>
        <begin position="491"/>
        <end position="502"/>
    </location>
</feature>
<feature type="region of interest" description="Disordered" evidence="3">
    <location>
        <begin position="15"/>
        <end position="49"/>
    </location>
</feature>
<feature type="domain" description="C3HC-type" evidence="4">
    <location>
        <begin position="48"/>
        <end position="171"/>
    </location>
</feature>
<dbReference type="FunCoup" id="D8U875">
    <property type="interactions" value="1161"/>
</dbReference>
<dbReference type="GeneID" id="9621569"/>
<dbReference type="PANTHER" id="PTHR15835:SF6">
    <property type="entry name" value="ZINC FINGER C3HC-TYPE PROTEIN 1"/>
    <property type="match status" value="1"/>
</dbReference>
<dbReference type="GO" id="GO:0008270">
    <property type="term" value="F:zinc ion binding"/>
    <property type="evidence" value="ECO:0007669"/>
    <property type="project" value="InterPro"/>
</dbReference>
<dbReference type="Pfam" id="PF07967">
    <property type="entry name" value="zf-C3HC"/>
    <property type="match status" value="1"/>
</dbReference>
<feature type="region of interest" description="Disordered" evidence="3">
    <location>
        <begin position="465"/>
        <end position="543"/>
    </location>
</feature>
<sequence>MASVYERITNALSSLGKRRERDNGAENGGRSFYTTGDGHGRAPKRFRPWEQSDLHRRLETYKPLTWFSKPDTVGPVPCALRGWINDAVDSLCCEHCNAKLVYPPNVSYDQRQAAADLFSPSLTTKHNASCPWRQTQCNPSLLAYIPNTTNDELCQVFQTLQGKLLKVDVLPEIDAIAIQALRGAAAPYGSYDDLVMLGIDGGAVGGTGTPTPRKRTVVRITDVTEGSDGGAAAAAGMAAVGSPLFSDGEQFSAGGGAAASPTYILQPSKMTPQQKARLLALMGWDIDVLQPDSASGSGALPYTQSAGYSLQHLGVKPKSASKPAVSAATAATAAASDRERYPMSSVVLKCPHCNCRTGLWNFAGLRPVPTGRLTPSQQAAGVAALLSPRAGGASSGGGAISAVAASGGIGGGADPLSMTIAGGQYGLHGAAARTPGPSSSTAFRFGSSSASEPVFGIVALDAEAQQQKRNGGSSRSGGGFGSPLCGTTPLAASKTSAAVAVTGRKRKAEEQVTPEPMAVDPPRPQTPAAATPGGSGVSCGDGLTEPKRLRLERYGNSSGGGVASPLPAAADTQLRELDPVGQHRSWCPWIYTGTRDAPHVSGWQHMLRVLSSQQQQQQQVQLEQQLVSVAGAAPAQSGVGEAAPSTATSAAAASTSTPTMAMAADARKLKDSALAAIRSL</sequence>
<dbReference type="OrthoDB" id="515567at2759"/>
<evidence type="ECO:0000313" key="5">
    <source>
        <dbReference type="EMBL" id="EFJ44091.1"/>
    </source>
</evidence>
<dbReference type="Proteomes" id="UP000001058">
    <property type="component" value="Unassembled WGS sequence"/>
</dbReference>
<dbReference type="GO" id="GO:0005634">
    <property type="term" value="C:nucleus"/>
    <property type="evidence" value="ECO:0007669"/>
    <property type="project" value="UniProtKB-SubCell"/>
</dbReference>